<dbReference type="PANTHER" id="PTHR24205:SF4">
    <property type="entry name" value="PROTEIN ESPINAS"/>
    <property type="match status" value="1"/>
</dbReference>
<dbReference type="PANTHER" id="PTHR24205">
    <property type="entry name" value="FOUR AND A HALF LIM DOMAINS PROTEIN"/>
    <property type="match status" value="1"/>
</dbReference>
<dbReference type="FunFam" id="2.10.110.10:FF:000070">
    <property type="entry name" value="Four and a half LIM domains 3"/>
    <property type="match status" value="1"/>
</dbReference>
<organism evidence="8 9">
    <name type="scientific">Lottia gigantea</name>
    <name type="common">Giant owl limpet</name>
    <dbReference type="NCBI Taxonomy" id="225164"/>
    <lineage>
        <taxon>Eukaryota</taxon>
        <taxon>Metazoa</taxon>
        <taxon>Spiralia</taxon>
        <taxon>Lophotrochozoa</taxon>
        <taxon>Mollusca</taxon>
        <taxon>Gastropoda</taxon>
        <taxon>Patellogastropoda</taxon>
        <taxon>Lottioidea</taxon>
        <taxon>Lottiidae</taxon>
        <taxon>Lottia</taxon>
    </lineage>
</organism>
<evidence type="ECO:0000313" key="9">
    <source>
        <dbReference type="Proteomes" id="UP000030746"/>
    </source>
</evidence>
<evidence type="ECO:0000256" key="5">
    <source>
        <dbReference type="ARBA" id="ARBA00023038"/>
    </source>
</evidence>
<evidence type="ECO:0000256" key="2">
    <source>
        <dbReference type="ARBA" id="ARBA00022737"/>
    </source>
</evidence>
<keyword evidence="3" id="KW-0863">Zinc-finger</keyword>
<dbReference type="GO" id="GO:0008270">
    <property type="term" value="F:zinc ion binding"/>
    <property type="evidence" value="ECO:0007669"/>
    <property type="project" value="UniProtKB-KW"/>
</dbReference>
<gene>
    <name evidence="8" type="ORF">LOTGIDRAFT_229023</name>
</gene>
<dbReference type="InterPro" id="IPR001781">
    <property type="entry name" value="Znf_LIM"/>
</dbReference>
<dbReference type="PROSITE" id="PS50023">
    <property type="entry name" value="LIM_DOMAIN_2"/>
    <property type="match status" value="3"/>
</dbReference>
<dbReference type="CDD" id="cd09347">
    <property type="entry name" value="LIM4_FHL"/>
    <property type="match status" value="1"/>
</dbReference>
<evidence type="ECO:0000256" key="3">
    <source>
        <dbReference type="ARBA" id="ARBA00022771"/>
    </source>
</evidence>
<dbReference type="SMART" id="SM00132">
    <property type="entry name" value="LIM"/>
    <property type="match status" value="3"/>
</dbReference>
<dbReference type="Gene3D" id="2.10.110.10">
    <property type="entry name" value="Cysteine Rich Protein"/>
    <property type="match status" value="4"/>
</dbReference>
<dbReference type="FunFam" id="2.10.110.10:FF:000013">
    <property type="entry name" value="Four and a half LIM domains 1"/>
    <property type="match status" value="1"/>
</dbReference>
<evidence type="ECO:0000313" key="8">
    <source>
        <dbReference type="EMBL" id="ESO89101.1"/>
    </source>
</evidence>
<dbReference type="RefSeq" id="XP_009060143.1">
    <property type="nucleotide sequence ID" value="XM_009061895.1"/>
</dbReference>
<accession>V4A743</accession>
<dbReference type="PROSITE" id="PS00478">
    <property type="entry name" value="LIM_DOMAIN_1"/>
    <property type="match status" value="1"/>
</dbReference>
<protein>
    <recommendedName>
        <fullName evidence="7">LIM zinc-binding domain-containing protein</fullName>
    </recommendedName>
</protein>
<dbReference type="EMBL" id="KB202619">
    <property type="protein sequence ID" value="ESO89101.1"/>
    <property type="molecule type" value="Genomic_DNA"/>
</dbReference>
<keyword evidence="4 6" id="KW-0862">Zinc</keyword>
<dbReference type="OMA" id="KXTRKME"/>
<proteinExistence type="predicted"/>
<dbReference type="STRING" id="225164.V4A743"/>
<dbReference type="GO" id="GO:0030018">
    <property type="term" value="C:Z disc"/>
    <property type="evidence" value="ECO:0007669"/>
    <property type="project" value="TreeGrafter"/>
</dbReference>
<dbReference type="HOGENOM" id="CLU_001357_2_0_1"/>
<dbReference type="GeneID" id="20247872"/>
<dbReference type="AlphaFoldDB" id="V4A743"/>
<keyword evidence="9" id="KW-1185">Reference proteome</keyword>
<name>V4A743_LOTGI</name>
<dbReference type="KEGG" id="lgi:LOTGIDRAFT_229023"/>
<keyword evidence="2" id="KW-0677">Repeat</keyword>
<evidence type="ECO:0000256" key="1">
    <source>
        <dbReference type="ARBA" id="ARBA00022723"/>
    </source>
</evidence>
<dbReference type="Proteomes" id="UP000030746">
    <property type="component" value="Unassembled WGS sequence"/>
</dbReference>
<dbReference type="GO" id="GO:0003712">
    <property type="term" value="F:transcription coregulator activity"/>
    <property type="evidence" value="ECO:0007669"/>
    <property type="project" value="TreeGrafter"/>
</dbReference>
<dbReference type="GO" id="GO:0005634">
    <property type="term" value="C:nucleus"/>
    <property type="evidence" value="ECO:0007669"/>
    <property type="project" value="TreeGrafter"/>
</dbReference>
<feature type="domain" description="LIM zinc-binding" evidence="7">
    <location>
        <begin position="43"/>
        <end position="113"/>
    </location>
</feature>
<evidence type="ECO:0000256" key="4">
    <source>
        <dbReference type="ARBA" id="ARBA00022833"/>
    </source>
</evidence>
<dbReference type="OrthoDB" id="274660at2759"/>
<dbReference type="SUPFAM" id="SSF57716">
    <property type="entry name" value="Glucocorticoid receptor-like (DNA-binding domain)"/>
    <property type="match status" value="4"/>
</dbReference>
<feature type="domain" description="LIM zinc-binding" evidence="7">
    <location>
        <begin position="176"/>
        <end position="232"/>
    </location>
</feature>
<reference evidence="8 9" key="1">
    <citation type="journal article" date="2013" name="Nature">
        <title>Insights into bilaterian evolution from three spiralian genomes.</title>
        <authorList>
            <person name="Simakov O."/>
            <person name="Marletaz F."/>
            <person name="Cho S.J."/>
            <person name="Edsinger-Gonzales E."/>
            <person name="Havlak P."/>
            <person name="Hellsten U."/>
            <person name="Kuo D.H."/>
            <person name="Larsson T."/>
            <person name="Lv J."/>
            <person name="Arendt D."/>
            <person name="Savage R."/>
            <person name="Osoegawa K."/>
            <person name="de Jong P."/>
            <person name="Grimwood J."/>
            <person name="Chapman J.A."/>
            <person name="Shapiro H."/>
            <person name="Aerts A."/>
            <person name="Otillar R.P."/>
            <person name="Terry A.Y."/>
            <person name="Boore J.L."/>
            <person name="Grigoriev I.V."/>
            <person name="Lindberg D.R."/>
            <person name="Seaver E.C."/>
            <person name="Weisblat D.A."/>
            <person name="Putnam N.H."/>
            <person name="Rokhsar D.S."/>
        </authorList>
    </citation>
    <scope>NUCLEOTIDE SEQUENCE [LARGE SCALE GENOMIC DNA]</scope>
</reference>
<feature type="domain" description="LIM zinc-binding" evidence="7">
    <location>
        <begin position="114"/>
        <end position="173"/>
    </location>
</feature>
<keyword evidence="1 6" id="KW-0479">Metal-binding</keyword>
<dbReference type="Pfam" id="PF00412">
    <property type="entry name" value="LIM"/>
    <property type="match status" value="3"/>
</dbReference>
<evidence type="ECO:0000259" key="7">
    <source>
        <dbReference type="PROSITE" id="PS50023"/>
    </source>
</evidence>
<keyword evidence="5 6" id="KW-0440">LIM domain</keyword>
<sequence length="232" mass="26509">MDQNYHKDHLACHNCEKKLIACRYILKEEHPHCIPCYQQLFANNCEECSKPIGPDYKRYIKFYLHHCMLLVNVYNAYLQCFTCTVCNQAISNKSFIPRDDKVVCVPCYEDNFAQRCAKCVKAINKGGVTYKNTPYHKDCFDCSNCNKLLSGEKFTSKEDKPFCADCYGDLFAKRCCQCSKPITGIGGTKFISFEERHWHSDCFNCAKCNGSMVGKGFLMSGQDILCPDCGRS</sequence>
<dbReference type="CTD" id="20247872"/>
<evidence type="ECO:0000256" key="6">
    <source>
        <dbReference type="PROSITE-ProRule" id="PRU00125"/>
    </source>
</evidence>